<dbReference type="EMBL" id="BART01020128">
    <property type="protein sequence ID" value="GAH00426.1"/>
    <property type="molecule type" value="Genomic_DNA"/>
</dbReference>
<dbReference type="InterPro" id="IPR050572">
    <property type="entry name" value="Fe-S_Ferredoxin"/>
</dbReference>
<dbReference type="InterPro" id="IPR007160">
    <property type="entry name" value="DUF362"/>
</dbReference>
<evidence type="ECO:0000256" key="3">
    <source>
        <dbReference type="ARBA" id="ARBA00023004"/>
    </source>
</evidence>
<reference evidence="7" key="1">
    <citation type="journal article" date="2014" name="Front. Microbiol.">
        <title>High frequency of phylogenetically diverse reductive dehalogenase-homologous genes in deep subseafloor sedimentary metagenomes.</title>
        <authorList>
            <person name="Kawai M."/>
            <person name="Futagami T."/>
            <person name="Toyoda A."/>
            <person name="Takaki Y."/>
            <person name="Nishi S."/>
            <person name="Hori S."/>
            <person name="Arai W."/>
            <person name="Tsubouchi T."/>
            <person name="Morono Y."/>
            <person name="Uchiyama I."/>
            <person name="Ito T."/>
            <person name="Fujiyama A."/>
            <person name="Inagaki F."/>
            <person name="Takami H."/>
        </authorList>
    </citation>
    <scope>NUCLEOTIDE SEQUENCE</scope>
    <source>
        <strain evidence="7">Expedition CK06-06</strain>
    </source>
</reference>
<keyword evidence="5" id="KW-1133">Transmembrane helix</keyword>
<dbReference type="Gene3D" id="3.30.70.20">
    <property type="match status" value="1"/>
</dbReference>
<evidence type="ECO:0000256" key="4">
    <source>
        <dbReference type="ARBA" id="ARBA00023014"/>
    </source>
</evidence>
<comment type="caution">
    <text evidence="7">The sequence shown here is derived from an EMBL/GenBank/DDBJ whole genome shotgun (WGS) entry which is preliminary data.</text>
</comment>
<name>X1BXB1_9ZZZZ</name>
<dbReference type="Pfam" id="PF13187">
    <property type="entry name" value="Fer4_9"/>
    <property type="match status" value="1"/>
</dbReference>
<dbReference type="GO" id="GO:0046872">
    <property type="term" value="F:metal ion binding"/>
    <property type="evidence" value="ECO:0007669"/>
    <property type="project" value="UniProtKB-KW"/>
</dbReference>
<feature type="domain" description="4Fe-4S ferredoxin-type" evidence="6">
    <location>
        <begin position="165"/>
        <end position="194"/>
    </location>
</feature>
<dbReference type="InterPro" id="IPR017900">
    <property type="entry name" value="4Fe4S_Fe_S_CS"/>
</dbReference>
<evidence type="ECO:0000256" key="5">
    <source>
        <dbReference type="SAM" id="Phobius"/>
    </source>
</evidence>
<organism evidence="7">
    <name type="scientific">marine sediment metagenome</name>
    <dbReference type="NCBI Taxonomy" id="412755"/>
    <lineage>
        <taxon>unclassified sequences</taxon>
        <taxon>metagenomes</taxon>
        <taxon>ecological metagenomes</taxon>
    </lineage>
</organism>
<keyword evidence="3" id="KW-0408">Iron</keyword>
<dbReference type="PANTHER" id="PTHR43687">
    <property type="entry name" value="ADENYLYLSULFATE REDUCTASE, BETA SUBUNIT"/>
    <property type="match status" value="1"/>
</dbReference>
<dbReference type="InterPro" id="IPR017896">
    <property type="entry name" value="4Fe4S_Fe-S-bd"/>
</dbReference>
<evidence type="ECO:0000313" key="7">
    <source>
        <dbReference type="EMBL" id="GAH00426.1"/>
    </source>
</evidence>
<feature type="domain" description="4Fe-4S ferredoxin-type" evidence="6">
    <location>
        <begin position="195"/>
        <end position="223"/>
    </location>
</feature>
<evidence type="ECO:0000259" key="6">
    <source>
        <dbReference type="PROSITE" id="PS51379"/>
    </source>
</evidence>
<dbReference type="SUPFAM" id="SSF54862">
    <property type="entry name" value="4Fe-4S ferredoxins"/>
    <property type="match status" value="1"/>
</dbReference>
<feature type="transmembrane region" description="Helical" evidence="5">
    <location>
        <begin position="227"/>
        <end position="250"/>
    </location>
</feature>
<protein>
    <recommendedName>
        <fullName evidence="6">4Fe-4S ferredoxin-type domain-containing protein</fullName>
    </recommendedName>
</protein>
<dbReference type="PROSITE" id="PS51379">
    <property type="entry name" value="4FE4S_FER_2"/>
    <property type="match status" value="2"/>
</dbReference>
<evidence type="ECO:0000256" key="2">
    <source>
        <dbReference type="ARBA" id="ARBA00022723"/>
    </source>
</evidence>
<dbReference type="Pfam" id="PF04015">
    <property type="entry name" value="DUF362"/>
    <property type="match status" value="1"/>
</dbReference>
<keyword evidence="1" id="KW-0004">4Fe-4S</keyword>
<keyword evidence="5" id="KW-0812">Transmembrane</keyword>
<keyword evidence="5" id="KW-0472">Membrane</keyword>
<gene>
    <name evidence="7" type="ORF">S01H4_37463</name>
</gene>
<feature type="non-terminal residue" evidence="7">
    <location>
        <position position="1"/>
    </location>
</feature>
<dbReference type="GO" id="GO:0051539">
    <property type="term" value="F:4 iron, 4 sulfur cluster binding"/>
    <property type="evidence" value="ECO:0007669"/>
    <property type="project" value="UniProtKB-KW"/>
</dbReference>
<evidence type="ECO:0000256" key="1">
    <source>
        <dbReference type="ARBA" id="ARBA00022485"/>
    </source>
</evidence>
<proteinExistence type="predicted"/>
<accession>X1BXB1</accession>
<sequence>VYTGAIKNLFGLLGNKMKMHMVHKNKIEFQQMLADIYFAVEETNNTELPKVLTIMDAVMAMEGKGPRAGKPRKVGLLIAGFNPAAVDIVGYTLMNGNPNDLEAITSVAKRTELPVDISQFEILGEKDIQKFIIADFKKPKVSLLKEDRIQDGGLFSKISEQMTKISIKVNRNRCILCEECVKHCPAEAMSRKNDKIYVDHDLCIECYCCGESCPNGAISTKFYLFRVLPLLLILMGIGAFLIIWLVISIISNFL</sequence>
<keyword evidence="2" id="KW-0479">Metal-binding</keyword>
<dbReference type="PANTHER" id="PTHR43687:SF1">
    <property type="entry name" value="FERREDOXIN III"/>
    <property type="match status" value="1"/>
</dbReference>
<dbReference type="AlphaFoldDB" id="X1BXB1"/>
<dbReference type="PROSITE" id="PS00198">
    <property type="entry name" value="4FE4S_FER_1"/>
    <property type="match status" value="1"/>
</dbReference>
<keyword evidence="4" id="KW-0411">Iron-sulfur</keyword>